<dbReference type="PANTHER" id="PTHR38644:SF1">
    <property type="entry name" value="EXPRESSED PROTEIN"/>
    <property type="match status" value="1"/>
</dbReference>
<dbReference type="InterPro" id="IPR056196">
    <property type="entry name" value="Mmc1_C"/>
</dbReference>
<dbReference type="Pfam" id="PF23868">
    <property type="entry name" value="Mmc1_C"/>
    <property type="match status" value="1"/>
</dbReference>
<feature type="compositionally biased region" description="Pro residues" evidence="1">
    <location>
        <begin position="748"/>
        <end position="758"/>
    </location>
</feature>
<feature type="domain" description="Mmc1 C-terminal" evidence="2">
    <location>
        <begin position="477"/>
        <end position="645"/>
    </location>
</feature>
<gene>
    <name evidence="3" type="ORF">PANT_2c00052</name>
</gene>
<dbReference type="AlphaFoldDB" id="M9LSQ4"/>
<dbReference type="Proteomes" id="UP000011976">
    <property type="component" value="Unassembled WGS sequence"/>
</dbReference>
<proteinExistence type="predicted"/>
<dbReference type="STRING" id="1151754.M9LSQ4"/>
<evidence type="ECO:0000313" key="3">
    <source>
        <dbReference type="EMBL" id="GAC71309.1"/>
    </source>
</evidence>
<evidence type="ECO:0000313" key="4">
    <source>
        <dbReference type="Proteomes" id="UP000011976"/>
    </source>
</evidence>
<organism evidence="3 4">
    <name type="scientific">Pseudozyma antarctica (strain T-34)</name>
    <name type="common">Yeast</name>
    <name type="synonym">Candida antarctica</name>
    <dbReference type="NCBI Taxonomy" id="1151754"/>
    <lineage>
        <taxon>Eukaryota</taxon>
        <taxon>Fungi</taxon>
        <taxon>Dikarya</taxon>
        <taxon>Basidiomycota</taxon>
        <taxon>Ustilaginomycotina</taxon>
        <taxon>Ustilaginomycetes</taxon>
        <taxon>Ustilaginales</taxon>
        <taxon>Ustilaginaceae</taxon>
        <taxon>Moesziomyces</taxon>
    </lineage>
</organism>
<reference evidence="4" key="1">
    <citation type="journal article" date="2013" name="Genome Announc.">
        <title>Genome sequence of the basidiomycetous yeast Pseudozyma antarctica T-34, a producer of the glycolipid biosurfactants mannosylerythritol lipids.</title>
        <authorList>
            <person name="Morita T."/>
            <person name="Koike H."/>
            <person name="Koyama Y."/>
            <person name="Hagiwara H."/>
            <person name="Ito E."/>
            <person name="Fukuoka T."/>
            <person name="Imura T."/>
            <person name="Machida M."/>
            <person name="Kitamoto D."/>
        </authorList>
    </citation>
    <scope>NUCLEOTIDE SEQUENCE [LARGE SCALE GENOMIC DNA]</scope>
    <source>
        <strain evidence="4">T-34</strain>
    </source>
</reference>
<dbReference type="EMBL" id="DF196768">
    <property type="protein sequence ID" value="GAC71309.1"/>
    <property type="molecule type" value="Genomic_DNA"/>
</dbReference>
<dbReference type="PANTHER" id="PTHR38644">
    <property type="entry name" value="EXPRESSED PROTEIN"/>
    <property type="match status" value="1"/>
</dbReference>
<protein>
    <recommendedName>
        <fullName evidence="2">Mmc1 C-terminal domain-containing protein</fullName>
    </recommendedName>
</protein>
<name>M9LSQ4_PSEA3</name>
<sequence>MSLATPSRSVQRGVRLRLGNAVTASLPTRCLARSSAVIGPRRLPSYSRESCPLGASLIHTTSTSAQAVEAVSRAKDTTTASSSSSAALAASEPLSDTLIRARQLTNASDPVLAAQWINRLEQLSSKARHVDGAADHATCPTRVALVGSSLSQTRQLVAAMIDEPLREVGSHQVNEAELISTALASLPPSTAFTIRYAPGPAQLSADTATLDRHWLQRANLHLTILVDPEPSEATYDLVYDSEAAFFVTDDYALSRSAHTPRSSDVNATPMHDLLCRFAAKPHVHLVVNSILGLDHARVVDGLEAATGPSVSALLLPNLISVRASDALAANAALRQALTKPDQPTDSVGVRAGASTLLWDDFSRHFQRSNVGSLIDVVQLLESRQGSEALFAQSAAFLLQHCLDEAMATVRRNQACLYQLHAVTAEASARGQATLKQLLERIWPPATAYTGQLASEDVHVWRPAAPGSNSAVDVAMRQTDESIEATFDSKLQWWKLVWKVDDLRKELEAACANFAASLESDLAYESGRLATLQKEHVHAADELLHQFRRIASELGPGIPAVSRDVALLSNEAEAGRSSLRTIEPSTLMEPIARRRAQLLQVGGPIDELATKSRRLAVTSSAAVAVTAAGVGSASVLGASLDATAASLALDPSTGLGLGLLTLTLVGWRMQGQYNKYRRHFRRDWQRFSEGLDQDLKRNFEAVLRNNILGPSTLASQRIATLTRDWAATVNHNESRVRSVAASTPTSLPADPPQQPNSTL</sequence>
<evidence type="ECO:0000259" key="2">
    <source>
        <dbReference type="Pfam" id="PF23868"/>
    </source>
</evidence>
<dbReference type="OrthoDB" id="5319015at2759"/>
<evidence type="ECO:0000256" key="1">
    <source>
        <dbReference type="SAM" id="MobiDB-lite"/>
    </source>
</evidence>
<accession>M9LSQ4</accession>
<feature type="region of interest" description="Disordered" evidence="1">
    <location>
        <begin position="733"/>
        <end position="758"/>
    </location>
</feature>